<dbReference type="InParanoid" id="A0A369JQK7"/>
<gene>
    <name evidence="1" type="ORF">Hypma_011805</name>
</gene>
<comment type="caution">
    <text evidence="1">The sequence shown here is derived from an EMBL/GenBank/DDBJ whole genome shotgun (WGS) entry which is preliminary data.</text>
</comment>
<sequence length="264" mass="29566">MSQMPGFTPRVEVSGNFLGQTRFCKLTKVRDTAGKLTKSLFERQLFAIANGSIFPPRHLGPGNLEDPGATIDIDFIEYSDLERTLRAVRSQLQPGCSVSMEFTAIEAHVTFLSDEFILCAIPFLTPKQIRPSSARRTTTPLLVSLHRITEYLTTGTSSTSIETITNATSERITALRLLHKNLLTDRALRSALIRNLEEQGWREHRFMVSWEAELLAAGLLSRWAIVIRKLFFLVPAITIAAVCEPVVLNPIDSLNSLHFVPIIY</sequence>
<protein>
    <submittedName>
        <fullName evidence="1">Uncharacterized protein</fullName>
    </submittedName>
</protein>
<dbReference type="EMBL" id="LUEZ02000055">
    <property type="protein sequence ID" value="RDB21066.1"/>
    <property type="molecule type" value="Genomic_DNA"/>
</dbReference>
<name>A0A369JQK7_HYPMA</name>
<dbReference type="OrthoDB" id="3059868at2759"/>
<keyword evidence="2" id="KW-1185">Reference proteome</keyword>
<evidence type="ECO:0000313" key="2">
    <source>
        <dbReference type="Proteomes" id="UP000076154"/>
    </source>
</evidence>
<dbReference type="AlphaFoldDB" id="A0A369JQK7"/>
<organism evidence="1 2">
    <name type="scientific">Hypsizygus marmoreus</name>
    <name type="common">White beech mushroom</name>
    <name type="synonym">Agaricus marmoreus</name>
    <dbReference type="NCBI Taxonomy" id="39966"/>
    <lineage>
        <taxon>Eukaryota</taxon>
        <taxon>Fungi</taxon>
        <taxon>Dikarya</taxon>
        <taxon>Basidiomycota</taxon>
        <taxon>Agaricomycotina</taxon>
        <taxon>Agaricomycetes</taxon>
        <taxon>Agaricomycetidae</taxon>
        <taxon>Agaricales</taxon>
        <taxon>Tricholomatineae</taxon>
        <taxon>Lyophyllaceae</taxon>
        <taxon>Hypsizygus</taxon>
    </lineage>
</organism>
<evidence type="ECO:0000313" key="1">
    <source>
        <dbReference type="EMBL" id="RDB21066.1"/>
    </source>
</evidence>
<accession>A0A369JQK7</accession>
<dbReference type="Proteomes" id="UP000076154">
    <property type="component" value="Unassembled WGS sequence"/>
</dbReference>
<proteinExistence type="predicted"/>
<reference evidence="1" key="1">
    <citation type="submission" date="2018-04" db="EMBL/GenBank/DDBJ databases">
        <title>Whole genome sequencing of Hypsizygus marmoreus.</title>
        <authorList>
            <person name="Choi I.-G."/>
            <person name="Min B."/>
            <person name="Kim J.-G."/>
            <person name="Kim S."/>
            <person name="Oh Y.-L."/>
            <person name="Kong W.-S."/>
            <person name="Park H."/>
            <person name="Jeong J."/>
            <person name="Song E.-S."/>
        </authorList>
    </citation>
    <scope>NUCLEOTIDE SEQUENCE [LARGE SCALE GENOMIC DNA]</scope>
    <source>
        <strain evidence="1">51987-8</strain>
    </source>
</reference>